<evidence type="ECO:0000313" key="2">
    <source>
        <dbReference type="Proteomes" id="UP001148018"/>
    </source>
</evidence>
<name>A0A9Q0IN48_9TELE</name>
<evidence type="ECO:0000313" key="1">
    <source>
        <dbReference type="EMBL" id="KAJ3602966.1"/>
    </source>
</evidence>
<protein>
    <submittedName>
        <fullName evidence="1">Uncharacterized protein</fullName>
    </submittedName>
</protein>
<accession>A0A9Q0IN48</accession>
<dbReference type="AlphaFoldDB" id="A0A9Q0IN48"/>
<comment type="caution">
    <text evidence="1">The sequence shown here is derived from an EMBL/GenBank/DDBJ whole genome shotgun (WGS) entry which is preliminary data.</text>
</comment>
<gene>
    <name evidence="1" type="ORF">NHX12_030710</name>
</gene>
<dbReference type="EMBL" id="JANIIK010000046">
    <property type="protein sequence ID" value="KAJ3602966.1"/>
    <property type="molecule type" value="Genomic_DNA"/>
</dbReference>
<proteinExistence type="predicted"/>
<dbReference type="Proteomes" id="UP001148018">
    <property type="component" value="Unassembled WGS sequence"/>
</dbReference>
<keyword evidence="2" id="KW-1185">Reference proteome</keyword>
<sequence>MDGSVMDGSVVDGSVLDGSVLDGSETKHSQHHFRVCVDGDIIRLEPITRPLRVETKMDVSQRLQMKSLHYEDEVELEGGAPNIVWTQRTARQKQRRSWSEVTELE</sequence>
<reference evidence="1" key="1">
    <citation type="submission" date="2022-07" db="EMBL/GenBank/DDBJ databases">
        <title>Chromosome-level genome of Muraenolepis orangiensis.</title>
        <authorList>
            <person name="Kim J."/>
        </authorList>
    </citation>
    <scope>NUCLEOTIDE SEQUENCE</scope>
    <source>
        <strain evidence="1">KU_S4_2022</strain>
        <tissue evidence="1">Muscle</tissue>
    </source>
</reference>
<organism evidence="1 2">
    <name type="scientific">Muraenolepis orangiensis</name>
    <name type="common">Patagonian moray cod</name>
    <dbReference type="NCBI Taxonomy" id="630683"/>
    <lineage>
        <taxon>Eukaryota</taxon>
        <taxon>Metazoa</taxon>
        <taxon>Chordata</taxon>
        <taxon>Craniata</taxon>
        <taxon>Vertebrata</taxon>
        <taxon>Euteleostomi</taxon>
        <taxon>Actinopterygii</taxon>
        <taxon>Neopterygii</taxon>
        <taxon>Teleostei</taxon>
        <taxon>Neoteleostei</taxon>
        <taxon>Acanthomorphata</taxon>
        <taxon>Zeiogadaria</taxon>
        <taxon>Gadariae</taxon>
        <taxon>Gadiformes</taxon>
        <taxon>Muraenolepidoidei</taxon>
        <taxon>Muraenolepididae</taxon>
        <taxon>Muraenolepis</taxon>
    </lineage>
</organism>